<keyword evidence="1" id="KW-0812">Transmembrane</keyword>
<dbReference type="Proteomes" id="UP000600101">
    <property type="component" value="Unassembled WGS sequence"/>
</dbReference>
<dbReference type="AlphaFoldDB" id="A0A9X0UCS9"/>
<organism evidence="2 3">
    <name type="scientific">Siccirubricoccus deserti</name>
    <dbReference type="NCBI Taxonomy" id="2013562"/>
    <lineage>
        <taxon>Bacteria</taxon>
        <taxon>Pseudomonadati</taxon>
        <taxon>Pseudomonadota</taxon>
        <taxon>Alphaproteobacteria</taxon>
        <taxon>Acetobacterales</taxon>
        <taxon>Roseomonadaceae</taxon>
        <taxon>Siccirubricoccus</taxon>
    </lineage>
</organism>
<keyword evidence="1" id="KW-1133">Transmembrane helix</keyword>
<accession>A0A9X0UCS9</accession>
<dbReference type="EMBL" id="JACOMF010000008">
    <property type="protein sequence ID" value="MBC4015624.1"/>
    <property type="molecule type" value="Genomic_DNA"/>
</dbReference>
<name>A0A9X0UCS9_9PROT</name>
<feature type="transmembrane region" description="Helical" evidence="1">
    <location>
        <begin position="107"/>
        <end position="126"/>
    </location>
</feature>
<gene>
    <name evidence="2" type="ORF">H7965_09810</name>
</gene>
<protein>
    <submittedName>
        <fullName evidence="2">Uncharacterized protein</fullName>
    </submittedName>
</protein>
<sequence>MGTIEMIRQEPASEAAAVPLPKDCLAAFVAGQPGEDRVVGLLAYALATEAGAAPTPEAVEQYRQAAVTALSEHAFRYLHNTVEQIRHDAVAEHLGGLRRPPGFARMVLANLLALVLVGLAAGWVALHPETLAGLAGLLAG</sequence>
<proteinExistence type="predicted"/>
<keyword evidence="1" id="KW-0472">Membrane</keyword>
<evidence type="ECO:0000313" key="3">
    <source>
        <dbReference type="Proteomes" id="UP000600101"/>
    </source>
</evidence>
<comment type="caution">
    <text evidence="2">The sequence shown here is derived from an EMBL/GenBank/DDBJ whole genome shotgun (WGS) entry which is preliminary data.</text>
</comment>
<reference evidence="2" key="1">
    <citation type="submission" date="2020-08" db="EMBL/GenBank/DDBJ databases">
        <authorList>
            <person name="Hu Y."/>
            <person name="Nguyen S.V."/>
            <person name="Li F."/>
            <person name="Fanning S."/>
        </authorList>
    </citation>
    <scope>NUCLEOTIDE SEQUENCE</scope>
    <source>
        <strain evidence="2">SYSU D8009</strain>
    </source>
</reference>
<dbReference type="RefSeq" id="WP_186770388.1">
    <property type="nucleotide sequence ID" value="NZ_JACOMF010000008.1"/>
</dbReference>
<evidence type="ECO:0000256" key="1">
    <source>
        <dbReference type="SAM" id="Phobius"/>
    </source>
</evidence>
<evidence type="ECO:0000313" key="2">
    <source>
        <dbReference type="EMBL" id="MBC4015624.1"/>
    </source>
</evidence>
<keyword evidence="3" id="KW-1185">Reference proteome</keyword>